<dbReference type="EMBL" id="AUZY01002101">
    <property type="protein sequence ID" value="EQD73047.1"/>
    <property type="molecule type" value="Genomic_DNA"/>
</dbReference>
<dbReference type="GO" id="GO:0003676">
    <property type="term" value="F:nucleic acid binding"/>
    <property type="evidence" value="ECO:0007669"/>
    <property type="project" value="InterPro"/>
</dbReference>
<accession>T1BT38</accession>
<comment type="caution">
    <text evidence="2">The sequence shown here is derived from an EMBL/GenBank/DDBJ whole genome shotgun (WGS) entry which is preliminary data.</text>
</comment>
<dbReference type="InterPro" id="IPR036397">
    <property type="entry name" value="RNaseH_sf"/>
</dbReference>
<reference evidence="2" key="2">
    <citation type="journal article" date="2014" name="ISME J.">
        <title>Microbial stratification in low pH oxic and suboxic macroscopic growths along an acid mine drainage.</title>
        <authorList>
            <person name="Mendez-Garcia C."/>
            <person name="Mesa V."/>
            <person name="Sprenger R.R."/>
            <person name="Richter M."/>
            <person name="Diez M.S."/>
            <person name="Solano J."/>
            <person name="Bargiela R."/>
            <person name="Golyshina O.V."/>
            <person name="Manteca A."/>
            <person name="Ramos J.L."/>
            <person name="Gallego J.R."/>
            <person name="Llorente I."/>
            <person name="Martins Dos Santos V.A."/>
            <person name="Jensen O.N."/>
            <person name="Pelaez A.I."/>
            <person name="Sanchez J."/>
            <person name="Ferrer M."/>
        </authorList>
    </citation>
    <scope>NUCLEOTIDE SEQUENCE</scope>
</reference>
<evidence type="ECO:0000313" key="2">
    <source>
        <dbReference type="EMBL" id="EQD73047.1"/>
    </source>
</evidence>
<organism evidence="2">
    <name type="scientific">mine drainage metagenome</name>
    <dbReference type="NCBI Taxonomy" id="410659"/>
    <lineage>
        <taxon>unclassified sequences</taxon>
        <taxon>metagenomes</taxon>
        <taxon>ecological metagenomes</taxon>
    </lineage>
</organism>
<dbReference type="Pfam" id="PF13358">
    <property type="entry name" value="DDE_3"/>
    <property type="match status" value="1"/>
</dbReference>
<evidence type="ECO:0000259" key="1">
    <source>
        <dbReference type="Pfam" id="PF13358"/>
    </source>
</evidence>
<reference evidence="2" key="1">
    <citation type="submission" date="2013-08" db="EMBL/GenBank/DDBJ databases">
        <authorList>
            <person name="Mendez C."/>
            <person name="Richter M."/>
            <person name="Ferrer M."/>
            <person name="Sanchez J."/>
        </authorList>
    </citation>
    <scope>NUCLEOTIDE SEQUENCE</scope>
</reference>
<proteinExistence type="predicted"/>
<dbReference type="Gene3D" id="3.30.420.10">
    <property type="entry name" value="Ribonuclease H-like superfamily/Ribonuclease H"/>
    <property type="match status" value="1"/>
</dbReference>
<sequence length="72" mass="8648">MNESFDGLDVIGFLRQLLKEVRGKTVLPWDSGSIHRRKEVKEFLWEMRRRLKARRFPTYAPEMNPDEFLGRP</sequence>
<dbReference type="InterPro" id="IPR038717">
    <property type="entry name" value="Tc1-like_DDE_dom"/>
</dbReference>
<dbReference type="AlphaFoldDB" id="T1BT38"/>
<protein>
    <submittedName>
        <fullName evidence="2">Transposase</fullName>
    </submittedName>
</protein>
<name>T1BT38_9ZZZZ</name>
<feature type="domain" description="Tc1-like transposase DDE" evidence="1">
    <location>
        <begin position="3"/>
        <end position="67"/>
    </location>
</feature>
<gene>
    <name evidence="2" type="ORF">B1B_03425</name>
</gene>